<evidence type="ECO:0000256" key="3">
    <source>
        <dbReference type="ARBA" id="ARBA00022692"/>
    </source>
</evidence>
<dbReference type="RefSeq" id="WP_068220462.1">
    <property type="nucleotide sequence ID" value="NZ_CP139724.1"/>
</dbReference>
<evidence type="ECO:0000256" key="5">
    <source>
        <dbReference type="ARBA" id="ARBA00023136"/>
    </source>
</evidence>
<sequence>MEQATTNVQVQPVDKAKIWGIWKVALILAVVTGIEYVFAFQMEAGALRNVIFIGLTIVKAFYIVAEFMHLGHEVKGLVYSIILPMIFILWLIMALVNLEGAAIKDARGIVDYEGDGIEHVDEEH</sequence>
<keyword evidence="4 6" id="KW-1133">Transmembrane helix</keyword>
<evidence type="ECO:0000256" key="2">
    <source>
        <dbReference type="ARBA" id="ARBA00022475"/>
    </source>
</evidence>
<reference evidence="7 8" key="1">
    <citation type="submission" date="2016-01" db="EMBL/GenBank/DDBJ databases">
        <title>Genome sequencing of Roseivirga spongicola UST030701-084.</title>
        <authorList>
            <person name="Selvaratnam C."/>
            <person name="Thevarajoo S."/>
            <person name="Goh K.M."/>
            <person name="Ee R."/>
            <person name="Chan K.-G."/>
            <person name="Chong C.S."/>
        </authorList>
    </citation>
    <scope>NUCLEOTIDE SEQUENCE [LARGE SCALE GENOMIC DNA]</scope>
    <source>
        <strain evidence="7 8">UST030701-084</strain>
    </source>
</reference>
<dbReference type="STRING" id="333140.AWW68_09570"/>
<evidence type="ECO:0000256" key="4">
    <source>
        <dbReference type="ARBA" id="ARBA00022989"/>
    </source>
</evidence>
<dbReference type="OrthoDB" id="981917at2"/>
<proteinExistence type="predicted"/>
<accession>A0A150XBI3</accession>
<comment type="caution">
    <text evidence="7">The sequence shown here is derived from an EMBL/GenBank/DDBJ whole genome shotgun (WGS) entry which is preliminary data.</text>
</comment>
<organism evidence="7 8">
    <name type="scientific">Roseivirga spongicola</name>
    <dbReference type="NCBI Taxonomy" id="333140"/>
    <lineage>
        <taxon>Bacteria</taxon>
        <taxon>Pseudomonadati</taxon>
        <taxon>Bacteroidota</taxon>
        <taxon>Cytophagia</taxon>
        <taxon>Cytophagales</taxon>
        <taxon>Roseivirgaceae</taxon>
        <taxon>Roseivirga</taxon>
    </lineage>
</organism>
<name>A0A150XBI3_9BACT</name>
<dbReference type="AlphaFoldDB" id="A0A150XBI3"/>
<keyword evidence="2" id="KW-1003">Cell membrane</keyword>
<evidence type="ECO:0000313" key="7">
    <source>
        <dbReference type="EMBL" id="KYG76056.1"/>
    </source>
</evidence>
<dbReference type="EMBL" id="LRPC01000012">
    <property type="protein sequence ID" value="KYG76056.1"/>
    <property type="molecule type" value="Genomic_DNA"/>
</dbReference>
<keyword evidence="8" id="KW-1185">Reference proteome</keyword>
<dbReference type="InterPro" id="IPR005171">
    <property type="entry name" value="Cyt_c_oxidase_su4_prok"/>
</dbReference>
<comment type="subcellular location">
    <subcellularLocation>
        <location evidence="1">Cell membrane</location>
        <topology evidence="1">Multi-pass membrane protein</topology>
    </subcellularLocation>
</comment>
<protein>
    <recommendedName>
        <fullName evidence="9">Cytochrome C oxidase subunit IV</fullName>
    </recommendedName>
</protein>
<dbReference type="GO" id="GO:0005886">
    <property type="term" value="C:plasma membrane"/>
    <property type="evidence" value="ECO:0007669"/>
    <property type="project" value="UniProtKB-SubCell"/>
</dbReference>
<keyword evidence="5 6" id="KW-0472">Membrane</keyword>
<keyword evidence="3 6" id="KW-0812">Transmembrane</keyword>
<feature type="transmembrane region" description="Helical" evidence="6">
    <location>
        <begin position="77"/>
        <end position="98"/>
    </location>
</feature>
<evidence type="ECO:0000256" key="6">
    <source>
        <dbReference type="SAM" id="Phobius"/>
    </source>
</evidence>
<feature type="transmembrane region" description="Helical" evidence="6">
    <location>
        <begin position="20"/>
        <end position="39"/>
    </location>
</feature>
<dbReference type="Proteomes" id="UP000075606">
    <property type="component" value="Unassembled WGS sequence"/>
</dbReference>
<evidence type="ECO:0008006" key="9">
    <source>
        <dbReference type="Google" id="ProtNLM"/>
    </source>
</evidence>
<gene>
    <name evidence="7" type="ORF">AWW68_09570</name>
</gene>
<dbReference type="Pfam" id="PF03626">
    <property type="entry name" value="COX4_pro"/>
    <property type="match status" value="1"/>
</dbReference>
<evidence type="ECO:0000313" key="8">
    <source>
        <dbReference type="Proteomes" id="UP000075606"/>
    </source>
</evidence>
<evidence type="ECO:0000256" key="1">
    <source>
        <dbReference type="ARBA" id="ARBA00004651"/>
    </source>
</evidence>
<feature type="transmembrane region" description="Helical" evidence="6">
    <location>
        <begin position="46"/>
        <end position="65"/>
    </location>
</feature>